<evidence type="ECO:0000313" key="2">
    <source>
        <dbReference type="RefSeq" id="XP_075104298.1"/>
    </source>
</evidence>
<sequence length="270" mass="30572">MYWMNWRGARPVRERERTCVWKRGDVDKAKSCYKFGLEQDPKNKELLRQLSVFERSQCIGETEVENPEEITGESIKHAKEAIALDVQDGISWYALGRVCLSAYYMTGTLDHNMLLQSTKAYKNAAKDQKMTRSAELWYNCSMAYKFLENYLMALTGLIMDPNLKSLEQTLNLCDVLDYINSLLQKLNDAKQLSSPTSSSLPTVDSLVSSLASVELDPSYERANVNRLTEGHNEGKAVTGKVVFSVKNLSKDYGHNNNGNENSEEVISTLR</sequence>
<dbReference type="RefSeq" id="XP_075104298.1">
    <property type="nucleotide sequence ID" value="XM_075248197.1"/>
</dbReference>
<gene>
    <name evidence="2" type="primary">LOC142161722</name>
</gene>
<name>A0AC58U491_TOBAC</name>
<protein>
    <submittedName>
        <fullName evidence="2">Uncharacterized protein LOC142161722 isoform X2</fullName>
    </submittedName>
</protein>
<reference evidence="1" key="1">
    <citation type="journal article" date="2014" name="Nat. Commun.">
        <title>The tobacco genome sequence and its comparison with those of tomato and potato.</title>
        <authorList>
            <person name="Sierro N."/>
            <person name="Battey J.N."/>
            <person name="Ouadi S."/>
            <person name="Bakaher N."/>
            <person name="Bovet L."/>
            <person name="Willig A."/>
            <person name="Goepfert S."/>
            <person name="Peitsch M.C."/>
            <person name="Ivanov N.V."/>
        </authorList>
    </citation>
    <scope>NUCLEOTIDE SEQUENCE [LARGE SCALE GENOMIC DNA]</scope>
</reference>
<accession>A0AC58U491</accession>
<dbReference type="Proteomes" id="UP000790787">
    <property type="component" value="Chromosome 24"/>
</dbReference>
<evidence type="ECO:0000313" key="1">
    <source>
        <dbReference type="Proteomes" id="UP000790787"/>
    </source>
</evidence>
<reference evidence="2" key="2">
    <citation type="submission" date="2025-08" db="UniProtKB">
        <authorList>
            <consortium name="RefSeq"/>
        </authorList>
    </citation>
    <scope>IDENTIFICATION</scope>
    <source>
        <tissue evidence="2">Leaf</tissue>
    </source>
</reference>
<keyword evidence="1" id="KW-1185">Reference proteome</keyword>
<organism evidence="1 2">
    <name type="scientific">Nicotiana tabacum</name>
    <name type="common">Common tobacco</name>
    <dbReference type="NCBI Taxonomy" id="4097"/>
    <lineage>
        <taxon>Eukaryota</taxon>
        <taxon>Viridiplantae</taxon>
        <taxon>Streptophyta</taxon>
        <taxon>Embryophyta</taxon>
        <taxon>Tracheophyta</taxon>
        <taxon>Spermatophyta</taxon>
        <taxon>Magnoliopsida</taxon>
        <taxon>eudicotyledons</taxon>
        <taxon>Gunneridae</taxon>
        <taxon>Pentapetalae</taxon>
        <taxon>asterids</taxon>
        <taxon>lamiids</taxon>
        <taxon>Solanales</taxon>
        <taxon>Solanaceae</taxon>
        <taxon>Nicotianoideae</taxon>
        <taxon>Nicotianeae</taxon>
        <taxon>Nicotiana</taxon>
    </lineage>
</organism>
<proteinExistence type="predicted"/>